<dbReference type="STRING" id="1218591.LEP1GSC199_0099"/>
<organism evidence="1 2">
    <name type="scientific">Leptospira vanthielii serovar Holland str. Waz Holland = ATCC 700522</name>
    <dbReference type="NCBI Taxonomy" id="1218591"/>
    <lineage>
        <taxon>Bacteria</taxon>
        <taxon>Pseudomonadati</taxon>
        <taxon>Spirochaetota</taxon>
        <taxon>Spirochaetia</taxon>
        <taxon>Leptospirales</taxon>
        <taxon>Leptospiraceae</taxon>
        <taxon>Leptospira</taxon>
    </lineage>
</organism>
<sequence>MPSELNKGPNKVAVIEIDTDATLDGKGNHFILAYQNTNGSCKIIQVKKSGEMVVN</sequence>
<accession>N1WF93</accession>
<proteinExistence type="predicted"/>
<evidence type="ECO:0000313" key="1">
    <source>
        <dbReference type="EMBL" id="EMY71902.1"/>
    </source>
</evidence>
<reference evidence="1 2" key="1">
    <citation type="submission" date="2013-03" db="EMBL/GenBank/DDBJ databases">
        <authorList>
            <person name="Harkins D.M."/>
            <person name="Durkin A.S."/>
            <person name="Brinkac L.M."/>
            <person name="Haft D.H."/>
            <person name="Selengut J.D."/>
            <person name="Sanka R."/>
            <person name="DePew J."/>
            <person name="Purushe J."/>
            <person name="Galloway R.L."/>
            <person name="Vinetz J.M."/>
            <person name="Sutton G.G."/>
            <person name="Nierman W.C."/>
            <person name="Fouts D.E."/>
        </authorList>
    </citation>
    <scope>NUCLEOTIDE SEQUENCE [LARGE SCALE GENOMIC DNA]</scope>
    <source>
        <strain evidence="1 2">Waz Holland</strain>
    </source>
</reference>
<comment type="caution">
    <text evidence="1">The sequence shown here is derived from an EMBL/GenBank/DDBJ whole genome shotgun (WGS) entry which is preliminary data.</text>
</comment>
<protein>
    <submittedName>
        <fullName evidence="1">Uncharacterized protein</fullName>
    </submittedName>
</protein>
<name>N1WF93_9LEPT</name>
<evidence type="ECO:0000313" key="2">
    <source>
        <dbReference type="Proteomes" id="UP000012227"/>
    </source>
</evidence>
<dbReference type="Proteomes" id="UP000012227">
    <property type="component" value="Unassembled WGS sequence"/>
</dbReference>
<gene>
    <name evidence="1" type="ORF">LEP1GSC199_0099</name>
</gene>
<dbReference type="EMBL" id="AOGY02000006">
    <property type="protein sequence ID" value="EMY71902.1"/>
    <property type="molecule type" value="Genomic_DNA"/>
</dbReference>
<dbReference type="AlphaFoldDB" id="N1WF93"/>
<dbReference type="RefSeq" id="WP_002975927.1">
    <property type="nucleotide sequence ID" value="NZ_AOGY02000006.1"/>
</dbReference>